<dbReference type="PANTHER" id="PTHR30575:SF0">
    <property type="entry name" value="XAA-ARG DIPEPTIDASE"/>
    <property type="match status" value="1"/>
</dbReference>
<comment type="similarity">
    <text evidence="1">Belongs to the peptidase M20A family.</text>
</comment>
<protein>
    <recommendedName>
        <fullName evidence="1">Peptidase M20 domain-containing protein 2</fullName>
    </recommendedName>
</protein>
<organism evidence="2 3">
    <name type="scientific">Rhipicephalus microplus</name>
    <name type="common">Cattle tick</name>
    <name type="synonym">Boophilus microplus</name>
    <dbReference type="NCBI Taxonomy" id="6941"/>
    <lineage>
        <taxon>Eukaryota</taxon>
        <taxon>Metazoa</taxon>
        <taxon>Ecdysozoa</taxon>
        <taxon>Arthropoda</taxon>
        <taxon>Chelicerata</taxon>
        <taxon>Arachnida</taxon>
        <taxon>Acari</taxon>
        <taxon>Parasitiformes</taxon>
        <taxon>Ixodida</taxon>
        <taxon>Ixodoidea</taxon>
        <taxon>Ixodidae</taxon>
        <taxon>Rhipicephalinae</taxon>
        <taxon>Rhipicephalus</taxon>
        <taxon>Boophilus</taxon>
    </lineage>
</organism>
<accession>A0A9J6E0J1</accession>
<reference evidence="2" key="2">
    <citation type="submission" date="2021-09" db="EMBL/GenBank/DDBJ databases">
        <authorList>
            <person name="Jia N."/>
            <person name="Wang J."/>
            <person name="Shi W."/>
            <person name="Du L."/>
            <person name="Sun Y."/>
            <person name="Zhan W."/>
            <person name="Jiang J."/>
            <person name="Wang Q."/>
            <person name="Zhang B."/>
            <person name="Ji P."/>
            <person name="Sakyi L.B."/>
            <person name="Cui X."/>
            <person name="Yuan T."/>
            <person name="Jiang B."/>
            <person name="Yang W."/>
            <person name="Lam T.T.-Y."/>
            <person name="Chang Q."/>
            <person name="Ding S."/>
            <person name="Wang X."/>
            <person name="Zhu J."/>
            <person name="Ruan X."/>
            <person name="Zhao L."/>
            <person name="Wei J."/>
            <person name="Que T."/>
            <person name="Du C."/>
            <person name="Cheng J."/>
            <person name="Dai P."/>
            <person name="Han X."/>
            <person name="Huang E."/>
            <person name="Gao Y."/>
            <person name="Liu J."/>
            <person name="Shao H."/>
            <person name="Ye R."/>
            <person name="Li L."/>
            <person name="Wei W."/>
            <person name="Wang X."/>
            <person name="Wang C."/>
            <person name="Huo Q."/>
            <person name="Li W."/>
            <person name="Guo W."/>
            <person name="Chen H."/>
            <person name="Chen S."/>
            <person name="Zhou L."/>
            <person name="Zhou L."/>
            <person name="Ni X."/>
            <person name="Tian J."/>
            <person name="Zhou Y."/>
            <person name="Sheng Y."/>
            <person name="Liu T."/>
            <person name="Pan Y."/>
            <person name="Xia L."/>
            <person name="Li J."/>
            <person name="Zhao F."/>
            <person name="Cao W."/>
        </authorList>
    </citation>
    <scope>NUCLEOTIDE SEQUENCE</scope>
    <source>
        <strain evidence="2">Rmic-2018</strain>
        <tissue evidence="2">Larvae</tissue>
    </source>
</reference>
<dbReference type="InterPro" id="IPR036264">
    <property type="entry name" value="Bact_exopeptidase_dim_dom"/>
</dbReference>
<dbReference type="Gene3D" id="3.30.70.360">
    <property type="match status" value="1"/>
</dbReference>
<gene>
    <name evidence="2" type="ORF">HPB51_012649</name>
</gene>
<dbReference type="PIRSF" id="PIRSF037226">
    <property type="entry name" value="Amidohydrolase_ACY1L2_prd"/>
    <property type="match status" value="1"/>
</dbReference>
<dbReference type="Gene3D" id="3.40.630.10">
    <property type="entry name" value="Zn peptidases"/>
    <property type="match status" value="1"/>
</dbReference>
<dbReference type="SUPFAM" id="SSF53187">
    <property type="entry name" value="Zn-dependent exopeptidases"/>
    <property type="match status" value="1"/>
</dbReference>
<dbReference type="VEuPathDB" id="VectorBase:LOC119168154"/>
<dbReference type="PANTHER" id="PTHR30575">
    <property type="entry name" value="PEPTIDASE M20"/>
    <property type="match status" value="1"/>
</dbReference>
<reference evidence="2" key="1">
    <citation type="journal article" date="2020" name="Cell">
        <title>Large-Scale Comparative Analyses of Tick Genomes Elucidate Their Genetic Diversity and Vector Capacities.</title>
        <authorList>
            <consortium name="Tick Genome and Microbiome Consortium (TIGMIC)"/>
            <person name="Jia N."/>
            <person name="Wang J."/>
            <person name="Shi W."/>
            <person name="Du L."/>
            <person name="Sun Y."/>
            <person name="Zhan W."/>
            <person name="Jiang J.F."/>
            <person name="Wang Q."/>
            <person name="Zhang B."/>
            <person name="Ji P."/>
            <person name="Bell-Sakyi L."/>
            <person name="Cui X.M."/>
            <person name="Yuan T.T."/>
            <person name="Jiang B.G."/>
            <person name="Yang W.F."/>
            <person name="Lam T.T."/>
            <person name="Chang Q.C."/>
            <person name="Ding S.J."/>
            <person name="Wang X.J."/>
            <person name="Zhu J.G."/>
            <person name="Ruan X.D."/>
            <person name="Zhao L."/>
            <person name="Wei J.T."/>
            <person name="Ye R.Z."/>
            <person name="Que T.C."/>
            <person name="Du C.H."/>
            <person name="Zhou Y.H."/>
            <person name="Cheng J.X."/>
            <person name="Dai P.F."/>
            <person name="Guo W.B."/>
            <person name="Han X.H."/>
            <person name="Huang E.J."/>
            <person name="Li L.F."/>
            <person name="Wei W."/>
            <person name="Gao Y.C."/>
            <person name="Liu J.Z."/>
            <person name="Shao H.Z."/>
            <person name="Wang X."/>
            <person name="Wang C.C."/>
            <person name="Yang T.C."/>
            <person name="Huo Q.B."/>
            <person name="Li W."/>
            <person name="Chen H.Y."/>
            <person name="Chen S.E."/>
            <person name="Zhou L.G."/>
            <person name="Ni X.B."/>
            <person name="Tian J.H."/>
            <person name="Sheng Y."/>
            <person name="Liu T."/>
            <person name="Pan Y.S."/>
            <person name="Xia L.Y."/>
            <person name="Li J."/>
            <person name="Zhao F."/>
            <person name="Cao W.C."/>
        </authorList>
    </citation>
    <scope>NUCLEOTIDE SEQUENCE</scope>
    <source>
        <strain evidence="2">Rmic-2018</strain>
    </source>
</reference>
<dbReference type="SUPFAM" id="SSF55031">
    <property type="entry name" value="Bacterial exopeptidase dimerisation domain"/>
    <property type="match status" value="1"/>
</dbReference>
<dbReference type="InterPro" id="IPR017144">
    <property type="entry name" value="Xaa-Arg_dipeptidase"/>
</dbReference>
<evidence type="ECO:0000313" key="2">
    <source>
        <dbReference type="EMBL" id="KAH8028063.1"/>
    </source>
</evidence>
<name>A0A9J6E0J1_RHIMP</name>
<sequence length="431" mass="46966">MALALGARVHQAVESCAGDLWDLSQFLWANPETSMKEATAHTKLCDFLERNGFKVTRRYVLDTAFKAEFTSPGGFDGPTITFICEYDALPEIGHACGHNLVAECAVGAAIAVKETMKEFKNIRGKVVVLGTPGQENFGGKEILLQKGAFKEMDVALRAHPATLDSVKLPLAASQQITVQFQCSPRYKCPWEAASALDAAVASYVNIALLRQQVKPPSKITGEYPINSCVQLESGRNVIVMPETSRVVYHVRAPTVADLAELMRRVEACLEAAAESTDCSLVQEKSILYKDFVHNNALNAIYAKHAGDMGVTFSDPDNSLVVPLGAFSDAGNASQALPVLNATFSIPSAGVNHTRSFASAAGSLEAQTCARRATKLLALTALDLYTDPKLLASVKQEFQDWKAKQPPKQDQRRQLVQEELQRQQVQLDQQQQ</sequence>
<dbReference type="AlphaFoldDB" id="A0A9J6E0J1"/>
<dbReference type="Proteomes" id="UP000821866">
    <property type="component" value="Chromosome 4"/>
</dbReference>
<keyword evidence="3" id="KW-1185">Reference proteome</keyword>
<dbReference type="EMBL" id="JABSTU010000006">
    <property type="protein sequence ID" value="KAH8028063.1"/>
    <property type="molecule type" value="Genomic_DNA"/>
</dbReference>
<dbReference type="GO" id="GO:0016805">
    <property type="term" value="F:dipeptidase activity"/>
    <property type="evidence" value="ECO:0007669"/>
    <property type="project" value="InterPro"/>
</dbReference>
<dbReference type="InterPro" id="IPR052030">
    <property type="entry name" value="Peptidase_M20/M20A_hydrolases"/>
</dbReference>
<comment type="caution">
    <text evidence="2">The sequence shown here is derived from an EMBL/GenBank/DDBJ whole genome shotgun (WGS) entry which is preliminary data.</text>
</comment>
<evidence type="ECO:0000313" key="3">
    <source>
        <dbReference type="Proteomes" id="UP000821866"/>
    </source>
</evidence>
<evidence type="ECO:0000256" key="1">
    <source>
        <dbReference type="PIRNR" id="PIRNR037226"/>
    </source>
</evidence>
<proteinExistence type="inferred from homology"/>